<organism evidence="1 2">
    <name type="scientific">Cuscuta campestris</name>
    <dbReference type="NCBI Taxonomy" id="132261"/>
    <lineage>
        <taxon>Eukaryota</taxon>
        <taxon>Viridiplantae</taxon>
        <taxon>Streptophyta</taxon>
        <taxon>Embryophyta</taxon>
        <taxon>Tracheophyta</taxon>
        <taxon>Spermatophyta</taxon>
        <taxon>Magnoliopsida</taxon>
        <taxon>eudicotyledons</taxon>
        <taxon>Gunneridae</taxon>
        <taxon>Pentapetalae</taxon>
        <taxon>asterids</taxon>
        <taxon>lamiids</taxon>
        <taxon>Solanales</taxon>
        <taxon>Convolvulaceae</taxon>
        <taxon>Cuscuteae</taxon>
        <taxon>Cuscuta</taxon>
        <taxon>Cuscuta subgen. Grammica</taxon>
        <taxon>Cuscuta sect. Cleistogrammica</taxon>
    </lineage>
</organism>
<sequence>MGFRKRRRDIAYETDQSMSNPSYKLERMSAYGAFSSTVYPPLPTTFNELAHAFAYLRTSIDMCFSDMSSSGPLMSRLRRSSGRLSRNISRAWRTTYHSKASISLRFSILDFLEEQYGARDSTS</sequence>
<reference evidence="1 2" key="1">
    <citation type="submission" date="2018-04" db="EMBL/GenBank/DDBJ databases">
        <authorList>
            <person name="Vogel A."/>
        </authorList>
    </citation>
    <scope>NUCLEOTIDE SEQUENCE [LARGE SCALE GENOMIC DNA]</scope>
</reference>
<proteinExistence type="predicted"/>
<dbReference type="Proteomes" id="UP000595140">
    <property type="component" value="Unassembled WGS sequence"/>
</dbReference>
<dbReference type="AlphaFoldDB" id="A0A484LU74"/>
<protein>
    <submittedName>
        <fullName evidence="1">Uncharacterized protein</fullName>
    </submittedName>
</protein>
<evidence type="ECO:0000313" key="1">
    <source>
        <dbReference type="EMBL" id="VFQ79864.1"/>
    </source>
</evidence>
<dbReference type="EMBL" id="OOIL02002010">
    <property type="protein sequence ID" value="VFQ79864.1"/>
    <property type="molecule type" value="Genomic_DNA"/>
</dbReference>
<keyword evidence="2" id="KW-1185">Reference proteome</keyword>
<accession>A0A484LU74</accession>
<evidence type="ECO:0000313" key="2">
    <source>
        <dbReference type="Proteomes" id="UP000595140"/>
    </source>
</evidence>
<name>A0A484LU74_9ASTE</name>
<gene>
    <name evidence="1" type="ORF">CCAM_LOCUS21640</name>
</gene>